<dbReference type="GO" id="GO:0005525">
    <property type="term" value="F:GTP binding"/>
    <property type="evidence" value="ECO:0007669"/>
    <property type="project" value="UniProtKB-KW"/>
</dbReference>
<dbReference type="InterPro" id="IPR043134">
    <property type="entry name" value="GTP-CH-I_N"/>
</dbReference>
<evidence type="ECO:0000256" key="1">
    <source>
        <dbReference type="ARBA" id="ARBA00001052"/>
    </source>
</evidence>
<dbReference type="PROSITE" id="PS00859">
    <property type="entry name" value="GTP_CYCLOHYDROL_1_1"/>
    <property type="match status" value="1"/>
</dbReference>
<dbReference type="InterPro" id="IPR043133">
    <property type="entry name" value="GTP-CH-I_C/QueF"/>
</dbReference>
<comment type="subunit">
    <text evidence="5">Homopolymer.</text>
</comment>
<keyword evidence="3 5" id="KW-0554">One-carbon metabolism</keyword>
<dbReference type="InParanoid" id="A0A0J6WRV4"/>
<dbReference type="HAMAP" id="MF_00223">
    <property type="entry name" value="FolE"/>
    <property type="match status" value="1"/>
</dbReference>
<dbReference type="Proteomes" id="UP000036503">
    <property type="component" value="Unassembled WGS sequence"/>
</dbReference>
<dbReference type="GO" id="GO:0006730">
    <property type="term" value="P:one-carbon metabolic process"/>
    <property type="evidence" value="ECO:0007669"/>
    <property type="project" value="UniProtKB-UniRule"/>
</dbReference>
<dbReference type="Gene3D" id="3.30.1130.10">
    <property type="match status" value="1"/>
</dbReference>
<proteinExistence type="inferred from homology"/>
<keyword evidence="5" id="KW-0342">GTP-binding</keyword>
<dbReference type="EMBL" id="LEKT01000029">
    <property type="protein sequence ID" value="KMO86215.1"/>
    <property type="molecule type" value="Genomic_DNA"/>
</dbReference>
<dbReference type="SUPFAM" id="SSF55620">
    <property type="entry name" value="Tetrahydrobiopterin biosynthesis enzymes-like"/>
    <property type="match status" value="1"/>
</dbReference>
<reference evidence="7 8" key="1">
    <citation type="submission" date="2015-06" db="EMBL/GenBank/DDBJ databases">
        <title>Draft genome sequence of beer spoilage bacterium Megasphaera cerevisiae type strain 20462.</title>
        <authorList>
            <person name="Kutumbaka K."/>
            <person name="Pasmowitz J."/>
            <person name="Mategko J."/>
            <person name="Reyes D."/>
            <person name="Friedrich A."/>
            <person name="Han S."/>
            <person name="Martens-Habbena W."/>
            <person name="Neal-McKinney J."/>
            <person name="Janagama H.K."/>
            <person name="Nadala C."/>
            <person name="Samadpour M."/>
        </authorList>
    </citation>
    <scope>NUCLEOTIDE SEQUENCE [LARGE SCALE GENOMIC DNA]</scope>
    <source>
        <strain evidence="7 8">DSM 20462</strain>
    </source>
</reference>
<dbReference type="PATRIC" id="fig|1122219.3.peg.1561"/>
<organism evidence="7 8">
    <name type="scientific">Megasphaera cerevisiae DSM 20462</name>
    <dbReference type="NCBI Taxonomy" id="1122219"/>
    <lineage>
        <taxon>Bacteria</taxon>
        <taxon>Bacillati</taxon>
        <taxon>Bacillota</taxon>
        <taxon>Negativicutes</taxon>
        <taxon>Veillonellales</taxon>
        <taxon>Veillonellaceae</taxon>
        <taxon>Megasphaera</taxon>
    </lineage>
</organism>
<comment type="caution">
    <text evidence="7">The sequence shown here is derived from an EMBL/GenBank/DDBJ whole genome shotgun (WGS) entry which is preliminary data.</text>
</comment>
<protein>
    <recommendedName>
        <fullName evidence="5">GTP cyclohydrolase 1</fullName>
        <ecNumber evidence="5">3.5.4.16</ecNumber>
    </recommendedName>
    <alternativeName>
        <fullName evidence="5">GTP cyclohydrolase I</fullName>
        <shortName evidence="5">GTP-CH-I</shortName>
    </alternativeName>
</protein>
<dbReference type="UniPathway" id="UPA00848">
    <property type="reaction ID" value="UER00151"/>
</dbReference>
<dbReference type="InterPro" id="IPR018234">
    <property type="entry name" value="GTP_CycHdrlase_I_CS"/>
</dbReference>
<dbReference type="RefSeq" id="WP_048514555.1">
    <property type="nucleotide sequence ID" value="NZ_FUXD01000030.1"/>
</dbReference>
<sequence>MTDTLKSIEPVNQKAIDAMAQFLEALGLDLKKLNMEKTPYRVAAAFGQFFSGLQENPDGEWTDPIITHTDGLVAVRNIRFQSMCEHHLLPFFGTVHIAYYPKNGKISGFGHFVNVVDILSRRPQLQERITEEICQSIVHGIAPQGVLVIVKATHLCLTMRSRLAVDTNIVTAASNGCLCRGSEPYNQAWKMLMEETLYGK</sequence>
<gene>
    <name evidence="5" type="primary">folE</name>
    <name evidence="7" type="ORF">AB840_09245</name>
</gene>
<dbReference type="GO" id="GO:0005737">
    <property type="term" value="C:cytoplasm"/>
    <property type="evidence" value="ECO:0007669"/>
    <property type="project" value="TreeGrafter"/>
</dbReference>
<dbReference type="Gene3D" id="1.10.286.10">
    <property type="match status" value="1"/>
</dbReference>
<dbReference type="STRING" id="39029.BSR42_05265"/>
<keyword evidence="4 5" id="KW-0378">Hydrolase</keyword>
<dbReference type="AlphaFoldDB" id="A0A0J6WRV4"/>
<dbReference type="EC" id="3.5.4.16" evidence="5"/>
<dbReference type="OrthoDB" id="9801207at2"/>
<dbReference type="InterPro" id="IPR020602">
    <property type="entry name" value="GTP_CycHdrlase_I_dom"/>
</dbReference>
<evidence type="ECO:0000256" key="4">
    <source>
        <dbReference type="ARBA" id="ARBA00022801"/>
    </source>
</evidence>
<name>A0A0J6WRV4_9FIRM</name>
<dbReference type="FunFam" id="3.30.1130.10:FF:000001">
    <property type="entry name" value="GTP cyclohydrolase 1"/>
    <property type="match status" value="1"/>
</dbReference>
<dbReference type="InterPro" id="IPR001474">
    <property type="entry name" value="GTP_CycHdrlase_I"/>
</dbReference>
<comment type="similarity">
    <text evidence="5">Belongs to the GTP cyclohydrolase I family.</text>
</comment>
<evidence type="ECO:0000313" key="7">
    <source>
        <dbReference type="EMBL" id="KMO86215.1"/>
    </source>
</evidence>
<dbReference type="Pfam" id="PF01227">
    <property type="entry name" value="GTP_cyclohydroI"/>
    <property type="match status" value="1"/>
</dbReference>
<evidence type="ECO:0000256" key="5">
    <source>
        <dbReference type="HAMAP-Rule" id="MF_00223"/>
    </source>
</evidence>
<feature type="binding site" evidence="5">
    <location>
        <position position="156"/>
    </location>
    <ligand>
        <name>Zn(2+)</name>
        <dbReference type="ChEBI" id="CHEBI:29105"/>
    </ligand>
</feature>
<accession>A0A0J6WRV4</accession>
<dbReference type="GO" id="GO:0006729">
    <property type="term" value="P:tetrahydrobiopterin biosynthetic process"/>
    <property type="evidence" value="ECO:0007669"/>
    <property type="project" value="TreeGrafter"/>
</dbReference>
<evidence type="ECO:0000313" key="8">
    <source>
        <dbReference type="Proteomes" id="UP000036503"/>
    </source>
</evidence>
<feature type="domain" description="GTP cyclohydrolase I" evidence="6">
    <location>
        <begin position="17"/>
        <end position="181"/>
    </location>
</feature>
<comment type="pathway">
    <text evidence="2 5">Cofactor biosynthesis; 7,8-dihydroneopterin triphosphate biosynthesis; 7,8-dihydroneopterin triphosphate from GTP: step 1/1.</text>
</comment>
<dbReference type="PANTHER" id="PTHR11109">
    <property type="entry name" value="GTP CYCLOHYDROLASE I"/>
    <property type="match status" value="1"/>
</dbReference>
<keyword evidence="5" id="KW-0547">Nucleotide-binding</keyword>
<dbReference type="GO" id="GO:0046654">
    <property type="term" value="P:tetrahydrofolate biosynthetic process"/>
    <property type="evidence" value="ECO:0007669"/>
    <property type="project" value="UniProtKB-UniRule"/>
</dbReference>
<evidence type="ECO:0000259" key="6">
    <source>
        <dbReference type="Pfam" id="PF01227"/>
    </source>
</evidence>
<dbReference type="FunCoup" id="A0A0J6WRV4">
    <property type="interactions" value="263"/>
</dbReference>
<comment type="catalytic activity">
    <reaction evidence="1 5">
        <text>GTP + H2O = 7,8-dihydroneopterin 3'-triphosphate + formate + H(+)</text>
        <dbReference type="Rhea" id="RHEA:17473"/>
        <dbReference type="ChEBI" id="CHEBI:15377"/>
        <dbReference type="ChEBI" id="CHEBI:15378"/>
        <dbReference type="ChEBI" id="CHEBI:15740"/>
        <dbReference type="ChEBI" id="CHEBI:37565"/>
        <dbReference type="ChEBI" id="CHEBI:58462"/>
        <dbReference type="EC" id="3.5.4.16"/>
    </reaction>
</comment>
<keyword evidence="8" id="KW-1185">Reference proteome</keyword>
<keyword evidence="5" id="KW-0862">Zinc</keyword>
<dbReference type="PROSITE" id="PS00860">
    <property type="entry name" value="GTP_CYCLOHYDROL_1_2"/>
    <property type="match status" value="1"/>
</dbReference>
<feature type="binding site" evidence="5">
    <location>
        <position position="84"/>
    </location>
    <ligand>
        <name>Zn(2+)</name>
        <dbReference type="ChEBI" id="CHEBI:29105"/>
    </ligand>
</feature>
<dbReference type="GO" id="GO:0008270">
    <property type="term" value="F:zinc ion binding"/>
    <property type="evidence" value="ECO:0007669"/>
    <property type="project" value="UniProtKB-UniRule"/>
</dbReference>
<evidence type="ECO:0000256" key="2">
    <source>
        <dbReference type="ARBA" id="ARBA00005080"/>
    </source>
</evidence>
<dbReference type="PANTHER" id="PTHR11109:SF7">
    <property type="entry name" value="GTP CYCLOHYDROLASE 1"/>
    <property type="match status" value="1"/>
</dbReference>
<dbReference type="GO" id="GO:0003934">
    <property type="term" value="F:GTP cyclohydrolase I activity"/>
    <property type="evidence" value="ECO:0007669"/>
    <property type="project" value="UniProtKB-UniRule"/>
</dbReference>
<evidence type="ECO:0000256" key="3">
    <source>
        <dbReference type="ARBA" id="ARBA00022563"/>
    </source>
</evidence>
<feature type="binding site" evidence="5">
    <location>
        <position position="87"/>
    </location>
    <ligand>
        <name>Zn(2+)</name>
        <dbReference type="ChEBI" id="CHEBI:29105"/>
    </ligand>
</feature>
<keyword evidence="5" id="KW-0479">Metal-binding</keyword>
<dbReference type="NCBIfam" id="NF006826">
    <property type="entry name" value="PRK09347.1-3"/>
    <property type="match status" value="1"/>
</dbReference>